<organism evidence="6 7">
    <name type="scientific">Streptomyces luteoverticillatus</name>
    <name type="common">Streptoverticillium luteoverticillatus</name>
    <dbReference type="NCBI Taxonomy" id="66425"/>
    <lineage>
        <taxon>Bacteria</taxon>
        <taxon>Bacillati</taxon>
        <taxon>Actinomycetota</taxon>
        <taxon>Actinomycetes</taxon>
        <taxon>Kitasatosporales</taxon>
        <taxon>Streptomycetaceae</taxon>
        <taxon>Streptomyces</taxon>
    </lineage>
</organism>
<evidence type="ECO:0000256" key="4">
    <source>
        <dbReference type="SAM" id="MobiDB-lite"/>
    </source>
</evidence>
<evidence type="ECO:0000259" key="5">
    <source>
        <dbReference type="PROSITE" id="PS50975"/>
    </source>
</evidence>
<comment type="similarity">
    <text evidence="1">Belongs to the D-alanine--D-alanine ligase family.</text>
</comment>
<dbReference type="InterPro" id="IPR011761">
    <property type="entry name" value="ATP-grasp"/>
</dbReference>
<evidence type="ECO:0000313" key="7">
    <source>
        <dbReference type="Proteomes" id="UP000267900"/>
    </source>
</evidence>
<dbReference type="GO" id="GO:0005524">
    <property type="term" value="F:ATP binding"/>
    <property type="evidence" value="ECO:0007669"/>
    <property type="project" value="UniProtKB-UniRule"/>
</dbReference>
<dbReference type="EMBL" id="CP034587">
    <property type="protein sequence ID" value="AZQ74737.1"/>
    <property type="molecule type" value="Genomic_DNA"/>
</dbReference>
<proteinExistence type="inferred from homology"/>
<reference evidence="6 7" key="1">
    <citation type="submission" date="2018-12" db="EMBL/GenBank/DDBJ databases">
        <title>The whole draft genome of Streptomyce luteoverticillatus CGMCC 15060.</title>
        <authorList>
            <person name="Feng Z."/>
            <person name="Chen G."/>
            <person name="Zhang J."/>
            <person name="Zhu H."/>
            <person name="Yu X."/>
            <person name="Zhang W."/>
            <person name="Zhang X."/>
        </authorList>
    </citation>
    <scope>NUCLEOTIDE SEQUENCE [LARGE SCALE GENOMIC DNA]</scope>
    <source>
        <strain evidence="6 7">CGMCC 15060</strain>
    </source>
</reference>
<dbReference type="PROSITE" id="PS50975">
    <property type="entry name" value="ATP_GRASP"/>
    <property type="match status" value="1"/>
</dbReference>
<feature type="domain" description="ATP-grasp" evidence="5">
    <location>
        <begin position="81"/>
        <end position="170"/>
    </location>
</feature>
<feature type="region of interest" description="Disordered" evidence="4">
    <location>
        <begin position="1"/>
        <end position="41"/>
    </location>
</feature>
<accession>A0A3Q9FYG7</accession>
<evidence type="ECO:0000256" key="3">
    <source>
        <dbReference type="PROSITE-ProRule" id="PRU00409"/>
    </source>
</evidence>
<dbReference type="PANTHER" id="PTHR23132:SF23">
    <property type="entry name" value="D-ALANINE--D-ALANINE LIGASE B"/>
    <property type="match status" value="1"/>
</dbReference>
<dbReference type="InterPro" id="IPR011095">
    <property type="entry name" value="Dala_Dala_lig_C"/>
</dbReference>
<feature type="compositionally biased region" description="Basic and acidic residues" evidence="4">
    <location>
        <begin position="18"/>
        <end position="31"/>
    </location>
</feature>
<name>A0A3Q9FYG7_STRLT</name>
<dbReference type="AlphaFoldDB" id="A0A3Q9FYG7"/>
<dbReference type="Gene3D" id="3.30.470.20">
    <property type="entry name" value="ATP-grasp fold, B domain"/>
    <property type="match status" value="1"/>
</dbReference>
<evidence type="ECO:0000256" key="2">
    <source>
        <dbReference type="ARBA" id="ARBA00022598"/>
    </source>
</evidence>
<dbReference type="PANTHER" id="PTHR23132">
    <property type="entry name" value="D-ALANINE--D-ALANINE LIGASE"/>
    <property type="match status" value="1"/>
</dbReference>
<evidence type="ECO:0000256" key="1">
    <source>
        <dbReference type="ARBA" id="ARBA00010871"/>
    </source>
</evidence>
<sequence length="227" mass="24490">MRVLSRSLQRRAKTPTVDTRKGDGHSGDVLRTRRHPTSCGGSRYGCRAHGCHWPDQAEHPSANLRGAVLASALGMHKPTFKRLVRQAGIDTPHWTVLRPGDAVDAALASAGLTYPVFVKPASGGAGLASGIARDEQQVRDIPTAAGELPYTEFVIEEYVPGGRDCTVGLVEFDGRFRTLPVLDVTTSREFYENQAKRDASLRTEHCPSVLPKDLTAGMGNWPGTCSG</sequence>
<gene>
    <name evidence="6" type="ORF">EKH77_29185</name>
</gene>
<dbReference type="Pfam" id="PF07478">
    <property type="entry name" value="Dala_Dala_lig_C"/>
    <property type="match status" value="1"/>
</dbReference>
<protein>
    <recommendedName>
        <fullName evidence="5">ATP-grasp domain-containing protein</fullName>
    </recommendedName>
</protein>
<keyword evidence="7" id="KW-1185">Reference proteome</keyword>
<keyword evidence="3" id="KW-0067">ATP-binding</keyword>
<dbReference type="GO" id="GO:0046872">
    <property type="term" value="F:metal ion binding"/>
    <property type="evidence" value="ECO:0007669"/>
    <property type="project" value="InterPro"/>
</dbReference>
<dbReference type="SUPFAM" id="SSF56059">
    <property type="entry name" value="Glutathione synthetase ATP-binding domain-like"/>
    <property type="match status" value="1"/>
</dbReference>
<keyword evidence="2" id="KW-0436">Ligase</keyword>
<keyword evidence="3" id="KW-0547">Nucleotide-binding</keyword>
<dbReference type="Proteomes" id="UP000267900">
    <property type="component" value="Chromosome"/>
</dbReference>
<evidence type="ECO:0000313" key="6">
    <source>
        <dbReference type="EMBL" id="AZQ74737.1"/>
    </source>
</evidence>
<dbReference type="OrthoDB" id="9813261at2"/>
<dbReference type="GO" id="GO:0008716">
    <property type="term" value="F:D-alanine-D-alanine ligase activity"/>
    <property type="evidence" value="ECO:0007669"/>
    <property type="project" value="InterPro"/>
</dbReference>